<keyword evidence="2" id="KW-0732">Signal</keyword>
<accession>A0A3S5AQN7</accession>
<evidence type="ECO:0000313" key="3">
    <source>
        <dbReference type="EMBL" id="VEL35429.1"/>
    </source>
</evidence>
<protein>
    <submittedName>
        <fullName evidence="3">Uncharacterized protein</fullName>
    </submittedName>
</protein>
<dbReference type="AlphaFoldDB" id="A0A3S5AQN7"/>
<organism evidence="3 4">
    <name type="scientific">Protopolystoma xenopodis</name>
    <dbReference type="NCBI Taxonomy" id="117903"/>
    <lineage>
        <taxon>Eukaryota</taxon>
        <taxon>Metazoa</taxon>
        <taxon>Spiralia</taxon>
        <taxon>Lophotrochozoa</taxon>
        <taxon>Platyhelminthes</taxon>
        <taxon>Monogenea</taxon>
        <taxon>Polyopisthocotylea</taxon>
        <taxon>Polystomatidea</taxon>
        <taxon>Polystomatidae</taxon>
        <taxon>Protopolystoma</taxon>
    </lineage>
</organism>
<dbReference type="Proteomes" id="UP000784294">
    <property type="component" value="Unassembled WGS sequence"/>
</dbReference>
<dbReference type="EMBL" id="CAAALY010249830">
    <property type="protein sequence ID" value="VEL35429.1"/>
    <property type="molecule type" value="Genomic_DNA"/>
</dbReference>
<evidence type="ECO:0000313" key="4">
    <source>
        <dbReference type="Proteomes" id="UP000784294"/>
    </source>
</evidence>
<name>A0A3S5AQN7_9PLAT</name>
<evidence type="ECO:0000256" key="1">
    <source>
        <dbReference type="SAM" id="MobiDB-lite"/>
    </source>
</evidence>
<sequence>MQSCTFPSYRFPLHRLLLSPLSALWTQAHAHTPQHAHAHTHTPADTGRRAGFLSADPVDVPIARTNPQISPSFPLHPLAPPPPLPPSPHLSITPRSINRQTILTFRPPSRLIIVQLLVHRNRGTEFYGADLHGLSA</sequence>
<gene>
    <name evidence="3" type="ORF">PXEA_LOCUS28869</name>
</gene>
<evidence type="ECO:0000256" key="2">
    <source>
        <dbReference type="SAM" id="SignalP"/>
    </source>
</evidence>
<keyword evidence="4" id="KW-1185">Reference proteome</keyword>
<feature type="chain" id="PRO_5018774000" evidence="2">
    <location>
        <begin position="31"/>
        <end position="136"/>
    </location>
</feature>
<feature type="signal peptide" evidence="2">
    <location>
        <begin position="1"/>
        <end position="30"/>
    </location>
</feature>
<comment type="caution">
    <text evidence="3">The sequence shown here is derived from an EMBL/GenBank/DDBJ whole genome shotgun (WGS) entry which is preliminary data.</text>
</comment>
<proteinExistence type="predicted"/>
<feature type="region of interest" description="Disordered" evidence="1">
    <location>
        <begin position="32"/>
        <end position="52"/>
    </location>
</feature>
<reference evidence="3" key="1">
    <citation type="submission" date="2018-11" db="EMBL/GenBank/DDBJ databases">
        <authorList>
            <consortium name="Pathogen Informatics"/>
        </authorList>
    </citation>
    <scope>NUCLEOTIDE SEQUENCE</scope>
</reference>